<keyword evidence="4" id="KW-0963">Cytoplasm</keyword>
<comment type="subcellular location">
    <subcellularLocation>
        <location evidence="2">Cell projection</location>
        <location evidence="2">Cilium</location>
    </subcellularLocation>
    <subcellularLocation>
        <location evidence="1">Cytoplasm</location>
        <location evidence="1">Cytoskeleton</location>
        <location evidence="1">Microtubule organizing center</location>
        <location evidence="1">Centrosome</location>
        <location evidence="1">Centriole</location>
    </subcellularLocation>
</comment>
<dbReference type="Pfam" id="PF15311">
    <property type="entry name" value="HYLS1_C"/>
    <property type="match status" value="1"/>
</dbReference>
<evidence type="ECO:0000256" key="6">
    <source>
        <dbReference type="ARBA" id="ARBA00023212"/>
    </source>
</evidence>
<evidence type="ECO:0000313" key="9">
    <source>
        <dbReference type="Proteomes" id="UP000050761"/>
    </source>
</evidence>
<evidence type="ECO:0000256" key="4">
    <source>
        <dbReference type="ARBA" id="ARBA00022490"/>
    </source>
</evidence>
<keyword evidence="5" id="KW-0970">Cilium biogenesis/degradation</keyword>
<proteinExistence type="inferred from homology"/>
<dbReference type="GO" id="GO:0005814">
    <property type="term" value="C:centriole"/>
    <property type="evidence" value="ECO:0007669"/>
    <property type="project" value="UniProtKB-SubCell"/>
</dbReference>
<feature type="domain" description="Centriolar and ciliogenesis-associated protein HYLS1 C-terminal" evidence="8">
    <location>
        <begin position="42"/>
        <end position="93"/>
    </location>
</feature>
<dbReference type="GO" id="GO:0097730">
    <property type="term" value="C:non-motile cilium"/>
    <property type="evidence" value="ECO:0007669"/>
    <property type="project" value="TreeGrafter"/>
</dbReference>
<dbReference type="InterPro" id="IPR052319">
    <property type="entry name" value="Centriolar_ciliogenesis_assoc"/>
</dbReference>
<dbReference type="Proteomes" id="UP000050761">
    <property type="component" value="Unassembled WGS sequence"/>
</dbReference>
<evidence type="ECO:0000259" key="8">
    <source>
        <dbReference type="Pfam" id="PF15311"/>
    </source>
</evidence>
<dbReference type="GO" id="GO:0060271">
    <property type="term" value="P:cilium assembly"/>
    <property type="evidence" value="ECO:0007669"/>
    <property type="project" value="TreeGrafter"/>
</dbReference>
<evidence type="ECO:0000256" key="1">
    <source>
        <dbReference type="ARBA" id="ARBA00004114"/>
    </source>
</evidence>
<dbReference type="PANTHER" id="PTHR34174">
    <property type="entry name" value="HYDROLETHALUS SYNDROME PROTEIN 1"/>
    <property type="match status" value="1"/>
</dbReference>
<comment type="similarity">
    <text evidence="3">Belongs to the HYLS1 family.</text>
</comment>
<protein>
    <submittedName>
        <fullName evidence="10">HYLS1_C domain-containing protein</fullName>
    </submittedName>
</protein>
<evidence type="ECO:0000256" key="7">
    <source>
        <dbReference type="ARBA" id="ARBA00023273"/>
    </source>
</evidence>
<keyword evidence="6" id="KW-0206">Cytoskeleton</keyword>
<organism evidence="9 10">
    <name type="scientific">Heligmosomoides polygyrus</name>
    <name type="common">Parasitic roundworm</name>
    <dbReference type="NCBI Taxonomy" id="6339"/>
    <lineage>
        <taxon>Eukaryota</taxon>
        <taxon>Metazoa</taxon>
        <taxon>Ecdysozoa</taxon>
        <taxon>Nematoda</taxon>
        <taxon>Chromadorea</taxon>
        <taxon>Rhabditida</taxon>
        <taxon>Rhabditina</taxon>
        <taxon>Rhabditomorpha</taxon>
        <taxon>Strongyloidea</taxon>
        <taxon>Heligmosomidae</taxon>
        <taxon>Heligmosomoides</taxon>
    </lineage>
</organism>
<keyword evidence="9" id="KW-1185">Reference proteome</keyword>
<keyword evidence="7" id="KW-0966">Cell projection</keyword>
<dbReference type="AlphaFoldDB" id="A0A183G2Q7"/>
<evidence type="ECO:0000256" key="5">
    <source>
        <dbReference type="ARBA" id="ARBA00022794"/>
    </source>
</evidence>
<dbReference type="PANTHER" id="PTHR34174:SF1">
    <property type="entry name" value="CENTRIOLAR AND CILIOGENESIS-ASSOCIATED PROTEIN HYLS1"/>
    <property type="match status" value="1"/>
</dbReference>
<dbReference type="WBParaSite" id="HPBE_0001561101-mRNA-1">
    <property type="protein sequence ID" value="HPBE_0001561101-mRNA-1"/>
    <property type="gene ID" value="HPBE_0001561101"/>
</dbReference>
<evidence type="ECO:0000256" key="3">
    <source>
        <dbReference type="ARBA" id="ARBA00010091"/>
    </source>
</evidence>
<accession>A0A183G2Q7</accession>
<dbReference type="InterPro" id="IPR027918">
    <property type="entry name" value="HYLS1_C_dom"/>
</dbReference>
<reference evidence="10" key="1">
    <citation type="submission" date="2019-09" db="UniProtKB">
        <authorList>
            <consortium name="WormBaseParasite"/>
        </authorList>
    </citation>
    <scope>IDENTIFICATION</scope>
</reference>
<evidence type="ECO:0000313" key="10">
    <source>
        <dbReference type="WBParaSite" id="HPBE_0001561101-mRNA-1"/>
    </source>
</evidence>
<sequence>LKKSCPSPRSKFVISRIFGIHTVFHSTYHSGLRRVVQLVPGQLLYRHDPVTKFELYREEWARRPAPGEEKRLALRWKVREYMLSFDPRTSARPYAVHPRDWSPRPYID</sequence>
<name>A0A183G2Q7_HELPZ</name>
<evidence type="ECO:0000256" key="2">
    <source>
        <dbReference type="ARBA" id="ARBA00004138"/>
    </source>
</evidence>